<dbReference type="GO" id="GO:0009306">
    <property type="term" value="P:protein secretion"/>
    <property type="evidence" value="ECO:0007669"/>
    <property type="project" value="InterPro"/>
</dbReference>
<comment type="subcellular location">
    <subcellularLocation>
        <location evidence="1">Bacterial flagellum basal body</location>
    </subcellularLocation>
    <subcellularLocation>
        <location evidence="2">Cell membrane</location>
        <topology evidence="2">Multi-pass membrane protein</topology>
    </subcellularLocation>
</comment>
<sequence length="135" mass="14821">MLTLLFISGFFSVIFAAEATIPTVNLSLSAPDTPNQLVTTLNIVIVLTILALAPSIIFVMTSFLRLIVVFSFLRQAMGTQSMPPNTILVTLALILTFFIMEPVATKSYNEGIKPYLAEQIGYEEAFARGVKPFKD</sequence>
<dbReference type="InterPro" id="IPR005837">
    <property type="entry name" value="FliP"/>
</dbReference>
<evidence type="ECO:0000256" key="3">
    <source>
        <dbReference type="ARBA" id="ARBA00006257"/>
    </source>
</evidence>
<evidence type="ECO:0000256" key="13">
    <source>
        <dbReference type="ARBA" id="ARBA00023225"/>
    </source>
</evidence>
<dbReference type="GO" id="GO:0005886">
    <property type="term" value="C:plasma membrane"/>
    <property type="evidence" value="ECO:0007669"/>
    <property type="project" value="UniProtKB-SubCell"/>
</dbReference>
<evidence type="ECO:0000256" key="8">
    <source>
        <dbReference type="ARBA" id="ARBA00022795"/>
    </source>
</evidence>
<gene>
    <name evidence="15" type="ORF">LZC39_14450</name>
</gene>
<reference evidence="15" key="1">
    <citation type="submission" date="2021-12" db="EMBL/GenBank/DDBJ databases">
        <title>Prevalence of phenicol resistance gene fexA in Campylobacter isolated from poultry supply chain.</title>
        <authorList>
            <person name="Tang B."/>
            <person name="Zheng X."/>
            <person name="Lin J."/>
            <person name="Lin R."/>
            <person name="Yang H."/>
            <person name="Shen Z."/>
            <person name="Xia F."/>
        </authorList>
    </citation>
    <scope>NUCLEOTIDE SEQUENCE</scope>
    <source>
        <strain evidence="15">CJHN2011004</strain>
    </source>
</reference>
<evidence type="ECO:0000256" key="12">
    <source>
        <dbReference type="ARBA" id="ARBA00023143"/>
    </source>
</evidence>
<keyword evidence="12" id="KW-0975">Bacterial flagellum</keyword>
<comment type="similarity">
    <text evidence="3">Belongs to the FliP/MopC/SpaP family.</text>
</comment>
<keyword evidence="13" id="KW-1006">Bacterial flagellum protein export</keyword>
<evidence type="ECO:0000256" key="5">
    <source>
        <dbReference type="ARBA" id="ARBA00022448"/>
    </source>
</evidence>
<proteinExistence type="inferred from homology"/>
<dbReference type="EMBL" id="JAJUOL010000829">
    <property type="protein sequence ID" value="MCH3853288.1"/>
    <property type="molecule type" value="Genomic_DNA"/>
</dbReference>
<dbReference type="GO" id="GO:0044781">
    <property type="term" value="P:bacterial-type flagellum organization"/>
    <property type="evidence" value="ECO:0007669"/>
    <property type="project" value="UniProtKB-KW"/>
</dbReference>
<keyword evidence="15" id="KW-0282">Flagellum</keyword>
<keyword evidence="11 14" id="KW-0472">Membrane</keyword>
<keyword evidence="5" id="KW-0813">Transport</keyword>
<keyword evidence="9" id="KW-0653">Protein transport</keyword>
<evidence type="ECO:0000256" key="11">
    <source>
        <dbReference type="ARBA" id="ARBA00023136"/>
    </source>
</evidence>
<dbReference type="PANTHER" id="PTHR30587">
    <property type="entry name" value="FLAGELLAR BIOSYNTHETIC PROTEIN FLIP"/>
    <property type="match status" value="1"/>
</dbReference>
<evidence type="ECO:0000313" key="16">
    <source>
        <dbReference type="Proteomes" id="UP001199644"/>
    </source>
</evidence>
<evidence type="ECO:0000256" key="10">
    <source>
        <dbReference type="ARBA" id="ARBA00022989"/>
    </source>
</evidence>
<evidence type="ECO:0000256" key="7">
    <source>
        <dbReference type="ARBA" id="ARBA00022692"/>
    </source>
</evidence>
<accession>A0AAW5EK37</accession>
<evidence type="ECO:0000256" key="14">
    <source>
        <dbReference type="SAM" id="Phobius"/>
    </source>
</evidence>
<dbReference type="PRINTS" id="PR00951">
    <property type="entry name" value="FLGBIOSNFLIP"/>
</dbReference>
<dbReference type="PANTHER" id="PTHR30587:SF0">
    <property type="entry name" value="FLAGELLAR BIOSYNTHETIC PROTEIN FLIP"/>
    <property type="match status" value="1"/>
</dbReference>
<keyword evidence="6" id="KW-1003">Cell membrane</keyword>
<keyword evidence="8" id="KW-1005">Bacterial flagellum biogenesis</keyword>
<evidence type="ECO:0000256" key="1">
    <source>
        <dbReference type="ARBA" id="ARBA00004117"/>
    </source>
</evidence>
<feature type="non-terminal residue" evidence="15">
    <location>
        <position position="135"/>
    </location>
</feature>
<dbReference type="PRINTS" id="PR01302">
    <property type="entry name" value="TYPE3IMPPROT"/>
</dbReference>
<evidence type="ECO:0000256" key="6">
    <source>
        <dbReference type="ARBA" id="ARBA00022475"/>
    </source>
</evidence>
<keyword evidence="15" id="KW-0969">Cilium</keyword>
<evidence type="ECO:0000256" key="4">
    <source>
        <dbReference type="ARBA" id="ARBA00021714"/>
    </source>
</evidence>
<feature type="transmembrane region" description="Helical" evidence="14">
    <location>
        <begin position="43"/>
        <end position="73"/>
    </location>
</feature>
<dbReference type="Pfam" id="PF00813">
    <property type="entry name" value="FliP"/>
    <property type="match status" value="1"/>
</dbReference>
<comment type="caution">
    <text evidence="15">The sequence shown here is derived from an EMBL/GenBank/DDBJ whole genome shotgun (WGS) entry which is preliminary data.</text>
</comment>
<dbReference type="AlphaFoldDB" id="A0AAW5EK37"/>
<protein>
    <recommendedName>
        <fullName evidence="4">Flagellar biosynthetic protein FliP</fullName>
    </recommendedName>
</protein>
<evidence type="ECO:0000256" key="9">
    <source>
        <dbReference type="ARBA" id="ARBA00022927"/>
    </source>
</evidence>
<feature type="transmembrane region" description="Helical" evidence="14">
    <location>
        <begin position="85"/>
        <end position="104"/>
    </location>
</feature>
<evidence type="ECO:0000256" key="2">
    <source>
        <dbReference type="ARBA" id="ARBA00004651"/>
    </source>
</evidence>
<name>A0AAW5EK37_CAMJU</name>
<keyword evidence="7 14" id="KW-0812">Transmembrane</keyword>
<dbReference type="InterPro" id="IPR005838">
    <property type="entry name" value="T3SS_IM_P"/>
</dbReference>
<dbReference type="Proteomes" id="UP001199644">
    <property type="component" value="Unassembled WGS sequence"/>
</dbReference>
<keyword evidence="15" id="KW-0966">Cell projection</keyword>
<dbReference type="GO" id="GO:0009425">
    <property type="term" value="C:bacterial-type flagellum basal body"/>
    <property type="evidence" value="ECO:0007669"/>
    <property type="project" value="UniProtKB-SubCell"/>
</dbReference>
<keyword evidence="10 14" id="KW-1133">Transmembrane helix</keyword>
<organism evidence="15 16">
    <name type="scientific">Campylobacter jejuni</name>
    <dbReference type="NCBI Taxonomy" id="197"/>
    <lineage>
        <taxon>Bacteria</taxon>
        <taxon>Pseudomonadati</taxon>
        <taxon>Campylobacterota</taxon>
        <taxon>Epsilonproteobacteria</taxon>
        <taxon>Campylobacterales</taxon>
        <taxon>Campylobacteraceae</taxon>
        <taxon>Campylobacter</taxon>
    </lineage>
</organism>
<evidence type="ECO:0000313" key="15">
    <source>
        <dbReference type="EMBL" id="MCH3853288.1"/>
    </source>
</evidence>